<protein>
    <submittedName>
        <fullName evidence="1">Uncharacterized protein</fullName>
    </submittedName>
</protein>
<evidence type="ECO:0000313" key="1">
    <source>
        <dbReference type="EMBL" id="KAI5655031.1"/>
    </source>
</evidence>
<reference evidence="2" key="1">
    <citation type="journal article" date="2023" name="Nat. Plants">
        <title>Single-cell RNA sequencing provides a high-resolution roadmap for understanding the multicellular compartmentation of specialized metabolism.</title>
        <authorList>
            <person name="Sun S."/>
            <person name="Shen X."/>
            <person name="Li Y."/>
            <person name="Li Y."/>
            <person name="Wang S."/>
            <person name="Li R."/>
            <person name="Zhang H."/>
            <person name="Shen G."/>
            <person name="Guo B."/>
            <person name="Wei J."/>
            <person name="Xu J."/>
            <person name="St-Pierre B."/>
            <person name="Chen S."/>
            <person name="Sun C."/>
        </authorList>
    </citation>
    <scope>NUCLEOTIDE SEQUENCE [LARGE SCALE GENOMIC DNA]</scope>
</reference>
<accession>A0ACC0A2Q2</accession>
<gene>
    <name evidence="1" type="ORF">M9H77_32218</name>
</gene>
<dbReference type="EMBL" id="CM044707">
    <property type="protein sequence ID" value="KAI5655031.1"/>
    <property type="molecule type" value="Genomic_DNA"/>
</dbReference>
<name>A0ACC0A2Q2_CATRO</name>
<organism evidence="1 2">
    <name type="scientific">Catharanthus roseus</name>
    <name type="common">Madagascar periwinkle</name>
    <name type="synonym">Vinca rosea</name>
    <dbReference type="NCBI Taxonomy" id="4058"/>
    <lineage>
        <taxon>Eukaryota</taxon>
        <taxon>Viridiplantae</taxon>
        <taxon>Streptophyta</taxon>
        <taxon>Embryophyta</taxon>
        <taxon>Tracheophyta</taxon>
        <taxon>Spermatophyta</taxon>
        <taxon>Magnoliopsida</taxon>
        <taxon>eudicotyledons</taxon>
        <taxon>Gunneridae</taxon>
        <taxon>Pentapetalae</taxon>
        <taxon>asterids</taxon>
        <taxon>lamiids</taxon>
        <taxon>Gentianales</taxon>
        <taxon>Apocynaceae</taxon>
        <taxon>Rauvolfioideae</taxon>
        <taxon>Vinceae</taxon>
        <taxon>Catharanthinae</taxon>
        <taxon>Catharanthus</taxon>
    </lineage>
</organism>
<comment type="caution">
    <text evidence="1">The sequence shown here is derived from an EMBL/GenBank/DDBJ whole genome shotgun (WGS) entry which is preliminary data.</text>
</comment>
<dbReference type="Proteomes" id="UP001060085">
    <property type="component" value="Linkage Group LG07"/>
</dbReference>
<proteinExistence type="predicted"/>
<sequence length="679" mass="70250">MVERSAKRQKKNFVSEEDISTVLQRYTATTVLALLQEVAQQVQGVKIDWNALVKKTTTGISSAREYQMLWRHLAYRDSLIDRLDDAAQLLDDDSDLDCELEAFPAVSSEASAEAAACVKVLIASGVSNDPTGSTVEGPLTISMPRGQTSKARENSQSTNCTLGTNITVPISVQKQPMPFNANAEGLDSNGGANPNLPRRRRKPWSHAEDMELIAAVQKCGEGNWANILKGDFKGDRTASQLSQRWNIIKKKNGNLNVGTGSQISDVHLATRRAVDMALGKPTMPSCSIANAGVNSNAAQSSLGQPTPGTETGRTQPSQHDSVPAGLGPLGSSKARVAPPKKPSTKTTLSPESTVTKSNLNPDSVASKSTLSPDSLVKATAVIVGARIGTASDAASLVKAAQSKNAVHIMPGGSLIKSSVVGSSNSFPSNVHYICTGLVSRPTSSYSSAPPNASQVGGTHQMQGPSTKSAASVVQPSSGGATASDLSGLAETKGGANSDASSGHPDAPSVEKSSSNAAKMIKELVLEGQTDIKGKLTNKQIEGDQNAIAGSTPMDVDASRNSPRDKVEGCQTAVLSKSLEDQAEGDKVSAAPDAASKAQGHIDSSSSGQAAGNGDHNIKGNDKTMSLAAEHNGEIPSAIEKIHENGSSSAAKEGAEEMVVDGSAGEKCPSQQGTSNGITV</sequence>
<evidence type="ECO:0000313" key="2">
    <source>
        <dbReference type="Proteomes" id="UP001060085"/>
    </source>
</evidence>
<keyword evidence="2" id="KW-1185">Reference proteome</keyword>